<gene>
    <name evidence="3" type="ORF">BDU57DRAFT_469568</name>
</gene>
<accession>A0A6A5QXB4</accession>
<organism evidence="3 4">
    <name type="scientific">Ampelomyces quisqualis</name>
    <name type="common">Powdery mildew agent</name>
    <dbReference type="NCBI Taxonomy" id="50730"/>
    <lineage>
        <taxon>Eukaryota</taxon>
        <taxon>Fungi</taxon>
        <taxon>Dikarya</taxon>
        <taxon>Ascomycota</taxon>
        <taxon>Pezizomycotina</taxon>
        <taxon>Dothideomycetes</taxon>
        <taxon>Pleosporomycetidae</taxon>
        <taxon>Pleosporales</taxon>
        <taxon>Pleosporineae</taxon>
        <taxon>Phaeosphaeriaceae</taxon>
        <taxon>Ampelomyces</taxon>
    </lineage>
</organism>
<reference evidence="3" key="1">
    <citation type="journal article" date="2020" name="Stud. Mycol.">
        <title>101 Dothideomycetes genomes: a test case for predicting lifestyles and emergence of pathogens.</title>
        <authorList>
            <person name="Haridas S."/>
            <person name="Albert R."/>
            <person name="Binder M."/>
            <person name="Bloem J."/>
            <person name="Labutti K."/>
            <person name="Salamov A."/>
            <person name="Andreopoulos B."/>
            <person name="Baker S."/>
            <person name="Barry K."/>
            <person name="Bills G."/>
            <person name="Bluhm B."/>
            <person name="Cannon C."/>
            <person name="Castanera R."/>
            <person name="Culley D."/>
            <person name="Daum C."/>
            <person name="Ezra D."/>
            <person name="Gonzalez J."/>
            <person name="Henrissat B."/>
            <person name="Kuo A."/>
            <person name="Liang C."/>
            <person name="Lipzen A."/>
            <person name="Lutzoni F."/>
            <person name="Magnuson J."/>
            <person name="Mondo S."/>
            <person name="Nolan M."/>
            <person name="Ohm R."/>
            <person name="Pangilinan J."/>
            <person name="Park H.-J."/>
            <person name="Ramirez L."/>
            <person name="Alfaro M."/>
            <person name="Sun H."/>
            <person name="Tritt A."/>
            <person name="Yoshinaga Y."/>
            <person name="Zwiers L.-H."/>
            <person name="Turgeon B."/>
            <person name="Goodwin S."/>
            <person name="Spatafora J."/>
            <person name="Crous P."/>
            <person name="Grigoriev I."/>
        </authorList>
    </citation>
    <scope>NUCLEOTIDE SEQUENCE</scope>
    <source>
        <strain evidence="3">HMLAC05119</strain>
    </source>
</reference>
<keyword evidence="2" id="KW-0472">Membrane</keyword>
<evidence type="ECO:0008006" key="5">
    <source>
        <dbReference type="Google" id="ProtNLM"/>
    </source>
</evidence>
<dbReference type="EMBL" id="ML979133">
    <property type="protein sequence ID" value="KAF1919480.1"/>
    <property type="molecule type" value="Genomic_DNA"/>
</dbReference>
<sequence length="1373" mass="145410">MAATANGRAKKPKKAPSNGTPGGGMNGHANGHMNGHADKAQLSAPGLRMAGQRTRTRGVVGVVTSLFARLTTWYLIITMLFRCPSSLTALDDSSPRVCAPYLQARAHAAPYLDPYFDTYVAPYIDKAKPYTDRFEQQVYTPAAKFTADKYATYGSHRVEQAKQYGNAQWDKAVRPQIQLAQAKAKGQYDVYLGPHIKTATTAAAPYYDRMKASLQEIYHLSVLPAYEVSLPYLRTARAQGRHVVVNIVFPHVRSAQDATRAFLMRTVWPQVRVLYGDNVEPQLVRISERLGRYRHHQKVESVVDAIESHSTVAAEPTETIPTYSETSSPTTKSGWGVFDDFFGSDPSSTASNQVELKSAGAKAAKSAEPQPTGAELKAQLTEDLRRWQTKFATAADKGSEDLEQRVADITKRQIDSSVNGHGQALVVKLEETADSTIASLKSFIKRTVESIPEDATEKDLESAYEKCSAKTRELGLSVKNRAQDVRGWKAAYDQETDSLVQAAVRSTVEVLEKIHGLGLQEVGMRWAWLDGVTYKDWQNYHKLRNTLTEWQAEVEAVGSRHEGLRRAHEAAKKLEDDAMHVSAKMVNELIRLKEVAKWKLWASDATDDFTNQVVPARVFKAAKKASSHVSEAIQASSSPTSEGAMSSVKSLSSEAAEVFEAASSQVSEAIQAAPSHASEAVQAVPSYASKSSSKVSEALQAASSDVAEAQSDAFGAYESPKKVFGGANAQILAEAKQVIFDEPLDDGDDDDNIAVFSKKLQEAMVDVGDRAEQLSRAVSEALVGATKTQGTVEFATSLAGEQYQRAIAAASNVLYGTEQSGIESATSVASEKFAQAVTAASWAIYGTPTPTAIIRNFQDQVSSRYSDAIRQASEQLENAKSQVSLLASGTPKPAHETILSMVEKAYSDSLGAANDRLQYALAYTDSVKSYAAGPTQGYLESVSSIAASRLSAGLSQASARFSQPTGGASRQYYEAVGLAHARYSEFVGAASSAVYGAQQGTVESLASVASASAASIAAGVSDSAQSAATNAHSVAGSVVSRVSSGVVGSETPWTESVASQASVNWEALIAKASDQVYGQPTPWAESVYSQTGAYGAQATLAAAQQYADVSALISELVLGREPAFTESIMNRFASAYYTGVPAAISSVQSYAGDGYEAASSYAGDAYSSASSVVGSIFTPPAAIETILSQASAQLNAAVDSASIAVYGTPKGAAEQASESVVSAYSSIQSQISEKVYGTQQVQDSFTSAAASAQQAISEAIFGTPTAANYAASVTSSAGNVYSSISSVASENADYAYSAASEQASRVASAASSAIYGPEQGAMESASSRIALAVEAANSRISEMYAQASKGAEDVASSVSSAATEATQRVRDEL</sequence>
<keyword evidence="2" id="KW-0812">Transmembrane</keyword>
<evidence type="ECO:0000313" key="3">
    <source>
        <dbReference type="EMBL" id="KAF1919480.1"/>
    </source>
</evidence>
<evidence type="ECO:0000256" key="1">
    <source>
        <dbReference type="SAM" id="MobiDB-lite"/>
    </source>
</evidence>
<dbReference type="PANTHER" id="PTHR23242">
    <property type="entry name" value="TRANSCRIPTION FACTOR HOXA13"/>
    <property type="match status" value="1"/>
</dbReference>
<keyword evidence="4" id="KW-1185">Reference proteome</keyword>
<evidence type="ECO:0000256" key="2">
    <source>
        <dbReference type="SAM" id="Phobius"/>
    </source>
</evidence>
<dbReference type="OrthoDB" id="3260408at2759"/>
<name>A0A6A5QXB4_AMPQU</name>
<feature type="region of interest" description="Disordered" evidence="1">
    <location>
        <begin position="1"/>
        <end position="38"/>
    </location>
</feature>
<protein>
    <recommendedName>
        <fullName evidence="5">Transcription factor hoxa13</fullName>
    </recommendedName>
</protein>
<proteinExistence type="predicted"/>
<dbReference type="PANTHER" id="PTHR23242:SF9">
    <property type="entry name" value="TRANSCRIPTION FACTOR HOXA13"/>
    <property type="match status" value="1"/>
</dbReference>
<feature type="transmembrane region" description="Helical" evidence="2">
    <location>
        <begin position="58"/>
        <end position="81"/>
    </location>
</feature>
<evidence type="ECO:0000313" key="4">
    <source>
        <dbReference type="Proteomes" id="UP000800096"/>
    </source>
</evidence>
<dbReference type="Proteomes" id="UP000800096">
    <property type="component" value="Unassembled WGS sequence"/>
</dbReference>
<keyword evidence="2" id="KW-1133">Transmembrane helix</keyword>